<dbReference type="AlphaFoldDB" id="A0A3P7RUW8"/>
<reference evidence="1 2" key="1">
    <citation type="submission" date="2018-09" db="EMBL/GenBank/DDBJ databases">
        <authorList>
            <person name="Postec A."/>
        </authorList>
    </citation>
    <scope>NUCLEOTIDE SEQUENCE [LARGE SCALE GENOMIC DNA]</scope>
    <source>
        <strain evidence="1">70B-A</strain>
    </source>
</reference>
<proteinExistence type="predicted"/>
<dbReference type="Proteomes" id="UP000279029">
    <property type="component" value="Chromosome"/>
</dbReference>
<dbReference type="Pfam" id="PF01875">
    <property type="entry name" value="Memo"/>
    <property type="match status" value="1"/>
</dbReference>
<dbReference type="OrthoDB" id="9810718at2"/>
<dbReference type="InterPro" id="IPR002737">
    <property type="entry name" value="MEMO1_fam"/>
</dbReference>
<evidence type="ECO:0000313" key="2">
    <source>
        <dbReference type="Proteomes" id="UP000279029"/>
    </source>
</evidence>
<organism evidence="1 2">
    <name type="scientific">Petrocella atlantisensis</name>
    <dbReference type="NCBI Taxonomy" id="2173034"/>
    <lineage>
        <taxon>Bacteria</taxon>
        <taxon>Bacillati</taxon>
        <taxon>Bacillota</taxon>
        <taxon>Clostridia</taxon>
        <taxon>Lachnospirales</taxon>
        <taxon>Vallitaleaceae</taxon>
        <taxon>Petrocella</taxon>
    </lineage>
</organism>
<protein>
    <submittedName>
        <fullName evidence="1">AmmeMemoRadiSam system protein B</fullName>
    </submittedName>
</protein>
<gene>
    <name evidence="1" type="primary">amrB</name>
    <name evidence="1" type="ORF">PATL70BA_0686</name>
</gene>
<dbReference type="Gene3D" id="3.40.830.10">
    <property type="entry name" value="LigB-like"/>
    <property type="match status" value="1"/>
</dbReference>
<dbReference type="NCBIfam" id="TIGR04336">
    <property type="entry name" value="AmmeMemoSam_B"/>
    <property type="match status" value="1"/>
</dbReference>
<dbReference type="RefSeq" id="WP_125136042.1">
    <property type="nucleotide sequence ID" value="NZ_LR130778.1"/>
</dbReference>
<name>A0A3P7RUW8_9FIRM</name>
<keyword evidence="2" id="KW-1185">Reference proteome</keyword>
<sequence>MKLFNRFFMWMLLLVIVGTLEKSAPITYKAPEVVAYDIDARVFIDKKQINIRDFDDEEPLKGGLVPHHNVAHQMISDFYEILEKDVDLIILIGPNHSGKGPRYQTVGSSYMTHFGRVIPSPLFGELMNNDNIMKADEVMLRGEHSIGIHMNFIKAFYEDTPVLTLLVHETGGIHGVDRLVKNIKDFIGDKNVVVIGSVDFSHDLSLENANQKDRITKEIIRNKSYKRLFTLNNDHIDSPTTAYLTIMLLREMGYEHQDLLSESNAALILNRPSMKATTSYLVYGYKKSEEIQ</sequence>
<dbReference type="KEGG" id="cbar:PATL70BA_0686"/>
<evidence type="ECO:0000313" key="1">
    <source>
        <dbReference type="EMBL" id="VDN46552.1"/>
    </source>
</evidence>
<dbReference type="EMBL" id="LR130778">
    <property type="protein sequence ID" value="VDN46552.1"/>
    <property type="molecule type" value="Genomic_DNA"/>
</dbReference>
<accession>A0A3P7RUW8</accession>